<proteinExistence type="predicted"/>
<reference evidence="4" key="2">
    <citation type="journal article" date="2021" name="J Anim Sci Technol">
        <title>Complete genome sequence of Paenibacillus konkukensis sp. nov. SK3146 as a potential probiotic strain.</title>
        <authorList>
            <person name="Jung H.I."/>
            <person name="Park S."/>
            <person name="Niu K.M."/>
            <person name="Lee S.W."/>
            <person name="Kothari D."/>
            <person name="Yi K.J."/>
            <person name="Kim S.K."/>
        </authorList>
    </citation>
    <scope>NUCLEOTIDE SEQUENCE</scope>
    <source>
        <strain evidence="4">SK3146</strain>
    </source>
</reference>
<accession>A0ABY4S0L9</accession>
<evidence type="ECO:0000256" key="1">
    <source>
        <dbReference type="ARBA" id="ARBA00022980"/>
    </source>
</evidence>
<dbReference type="InterPro" id="IPR039109">
    <property type="entry name" value="Ribosomal_eL30-like"/>
</dbReference>
<keyword evidence="5" id="KW-1185">Reference proteome</keyword>
<evidence type="ECO:0000259" key="3">
    <source>
        <dbReference type="Pfam" id="PF01248"/>
    </source>
</evidence>
<protein>
    <submittedName>
        <fullName evidence="4">Ribosomal protein YlxQ</fullName>
    </submittedName>
</protein>
<feature type="domain" description="Ribosomal protein eL8/eL30/eS12/Gadd45" evidence="3">
    <location>
        <begin position="7"/>
        <end position="93"/>
    </location>
</feature>
<dbReference type="PANTHER" id="PTHR11449">
    <property type="entry name" value="RIBOSOMAL PROTEIN L30"/>
    <property type="match status" value="1"/>
</dbReference>
<evidence type="ECO:0000256" key="2">
    <source>
        <dbReference type="ARBA" id="ARBA00023274"/>
    </source>
</evidence>
<dbReference type="Proteomes" id="UP001057134">
    <property type="component" value="Chromosome"/>
</dbReference>
<dbReference type="SUPFAM" id="SSF55315">
    <property type="entry name" value="L30e-like"/>
    <property type="match status" value="1"/>
</dbReference>
<sequence length="108" mass="11860">MNHKFFNNLGLAMRAGKIISGEEAVIDSVRKGEAKLVIVAEDASPNTHKKVNDKCITYRVPLQQYGSREQLGASIGKETRVVLAIADAGFAKMLKKSLENRTEVDSIE</sequence>
<gene>
    <name evidence="4" type="primary">rplGA</name>
    <name evidence="4" type="ORF">SK3146_06676</name>
</gene>
<dbReference type="GO" id="GO:0005840">
    <property type="term" value="C:ribosome"/>
    <property type="evidence" value="ECO:0007669"/>
    <property type="project" value="UniProtKB-KW"/>
</dbReference>
<dbReference type="Gene3D" id="3.30.1330.30">
    <property type="match status" value="1"/>
</dbReference>
<keyword evidence="2" id="KW-0687">Ribonucleoprotein</keyword>
<dbReference type="InterPro" id="IPR029064">
    <property type="entry name" value="Ribosomal_eL30-like_sf"/>
</dbReference>
<dbReference type="NCBIfam" id="NF005825">
    <property type="entry name" value="PRK07714.1"/>
    <property type="match status" value="1"/>
</dbReference>
<keyword evidence="1 4" id="KW-0689">Ribosomal protein</keyword>
<evidence type="ECO:0000313" key="4">
    <source>
        <dbReference type="EMBL" id="UQZ87379.1"/>
    </source>
</evidence>
<organism evidence="4 5">
    <name type="scientific">Paenibacillus konkukensis</name>
    <dbReference type="NCBI Taxonomy" id="2020716"/>
    <lineage>
        <taxon>Bacteria</taxon>
        <taxon>Bacillati</taxon>
        <taxon>Bacillota</taxon>
        <taxon>Bacilli</taxon>
        <taxon>Bacillales</taxon>
        <taxon>Paenibacillaceae</taxon>
        <taxon>Paenibacillus</taxon>
    </lineage>
</organism>
<dbReference type="InterPro" id="IPR004038">
    <property type="entry name" value="Ribosomal_eL8/eL30/eS12/Gad45"/>
</dbReference>
<evidence type="ECO:0000313" key="5">
    <source>
        <dbReference type="Proteomes" id="UP001057134"/>
    </source>
</evidence>
<dbReference type="EMBL" id="CP027059">
    <property type="protein sequence ID" value="UQZ87379.1"/>
    <property type="molecule type" value="Genomic_DNA"/>
</dbReference>
<reference evidence="4" key="1">
    <citation type="submission" date="2018-02" db="EMBL/GenBank/DDBJ databases">
        <authorList>
            <person name="Kim S.-K."/>
            <person name="Jung H.-I."/>
            <person name="Lee S.-W."/>
        </authorList>
    </citation>
    <scope>NUCLEOTIDE SEQUENCE</scope>
    <source>
        <strain evidence="4">SK3146</strain>
    </source>
</reference>
<name>A0ABY4S0L9_9BACL</name>
<dbReference type="Pfam" id="PF01248">
    <property type="entry name" value="Ribosomal_L7Ae"/>
    <property type="match status" value="1"/>
</dbReference>